<keyword evidence="3" id="KW-1185">Reference proteome</keyword>
<reference evidence="2" key="1">
    <citation type="submission" date="2018-04" db="EMBL/GenBank/DDBJ databases">
        <title>Whole genome sequencing of Hypsizygus marmoreus.</title>
        <authorList>
            <person name="Choi I.-G."/>
            <person name="Min B."/>
            <person name="Kim J.-G."/>
            <person name="Kim S."/>
            <person name="Oh Y.-L."/>
            <person name="Kong W.-S."/>
            <person name="Park H."/>
            <person name="Jeong J."/>
            <person name="Song E.-S."/>
        </authorList>
    </citation>
    <scope>NUCLEOTIDE SEQUENCE [LARGE SCALE GENOMIC DNA]</scope>
    <source>
        <strain evidence="2">51987-8</strain>
    </source>
</reference>
<name>A0A369J8E7_HYPMA</name>
<dbReference type="InParanoid" id="A0A369J8E7"/>
<proteinExistence type="predicted"/>
<evidence type="ECO:0000313" key="2">
    <source>
        <dbReference type="EMBL" id="RDB16003.1"/>
    </source>
</evidence>
<sequence length="524" mass="58784">MDCEHPVLEAGWQPAWVQEGREPAFEKALNQPPESRTHRSVIPAANCLQLAYNEGDARNRDFKLCFAASGDIRNLVKTVNGLPKGYRGKCDILLNDTDAITVNRNLVILYALLSAGPTIEESAELATHLMYSAALPAASAAYLRGCICVIYGDGASDGDMSFQSSLRTRGAGRIHSMQTTIAMRRPLEMFLSTYELRKGIDSMQSVMFDPLREDNRDRYLTGLKPAHRLAVMHYWRSGILAPFSLEIKDFSQPNRLMFTANGGWLGHAGANPLHGWDVSDVRASGAKHGIDSADIFGCLFFHVKRELMEFARRMKEFHVDIHLTQFDSQVLSKGISIGVLPRFAEACFDRIETSNLVDERGVKDSLNNWGPLLNRNNEHACIIMHSRDWHLSQPKATAQSNPRAVEILIERCSHVPALELRLRHAFTQGAKSPAVMRLIQSLDAFIDHEEAFQEYLRSQHAGETAERLGLRLRGFNRINSKRFGVPMDAPKQKLPDLTRDAFYDIFTIGGADFPIRFVEFEGIS</sequence>
<dbReference type="STRING" id="39966.A0A369J8E7"/>
<gene>
    <name evidence="2" type="ORF">Hypma_003582</name>
</gene>
<evidence type="ECO:0000313" key="3">
    <source>
        <dbReference type="Proteomes" id="UP000076154"/>
    </source>
</evidence>
<dbReference type="Proteomes" id="UP000076154">
    <property type="component" value="Unassembled WGS sequence"/>
</dbReference>
<comment type="caution">
    <text evidence="2">The sequence shown here is derived from an EMBL/GenBank/DDBJ whole genome shotgun (WGS) entry which is preliminary data.</text>
</comment>
<feature type="domain" description="DUF4470" evidence="1">
    <location>
        <begin position="42"/>
        <end position="134"/>
    </location>
</feature>
<accession>A0A369J8E7</accession>
<evidence type="ECO:0000259" key="1">
    <source>
        <dbReference type="Pfam" id="PF14737"/>
    </source>
</evidence>
<dbReference type="AlphaFoldDB" id="A0A369J8E7"/>
<dbReference type="InterPro" id="IPR027974">
    <property type="entry name" value="DUF4470"/>
</dbReference>
<organism evidence="2 3">
    <name type="scientific">Hypsizygus marmoreus</name>
    <name type="common">White beech mushroom</name>
    <name type="synonym">Agaricus marmoreus</name>
    <dbReference type="NCBI Taxonomy" id="39966"/>
    <lineage>
        <taxon>Eukaryota</taxon>
        <taxon>Fungi</taxon>
        <taxon>Dikarya</taxon>
        <taxon>Basidiomycota</taxon>
        <taxon>Agaricomycotina</taxon>
        <taxon>Agaricomycetes</taxon>
        <taxon>Agaricomycetidae</taxon>
        <taxon>Agaricales</taxon>
        <taxon>Tricholomatineae</taxon>
        <taxon>Lyophyllaceae</taxon>
        <taxon>Hypsizygus</taxon>
    </lineage>
</organism>
<dbReference type="EMBL" id="LUEZ02000137">
    <property type="protein sequence ID" value="RDB16003.1"/>
    <property type="molecule type" value="Genomic_DNA"/>
</dbReference>
<dbReference type="Pfam" id="PF14737">
    <property type="entry name" value="DUF4470"/>
    <property type="match status" value="1"/>
</dbReference>
<dbReference type="OrthoDB" id="5282002at2759"/>
<protein>
    <recommendedName>
        <fullName evidence="1">DUF4470 domain-containing protein</fullName>
    </recommendedName>
</protein>